<keyword evidence="3" id="KW-1185">Reference proteome</keyword>
<evidence type="ECO:0000256" key="1">
    <source>
        <dbReference type="SAM" id="SignalP"/>
    </source>
</evidence>
<sequence length="518" mass="54635">MKLTTTTTALVLLPLTLASPTPQVPVAQIPTNPTCPTVALLPVLGEGDPVHTHHLLHTRLTNHICDRLAHGHDLGSYEKLLEFRRRKDPKANGFRRAVELFLTRKGAELVGVTAGAALLRVVEGVLDRFFPGASHLLHDVGGGLWKSSVDSTTTTVTTDKDGITHVSVTGGGVVQEVTPPLTPPQGERGEALRRRDLNPSAEEAAWTALFEGELEQGVRPSSAGVPLDFAGWFRPDSTPHPDRPTAAGMVPDLRAWLRAGEAIDSARMFAGQPMGLKGLYRLLGIATPESLDTAPMCRALPALAPFELGPDGNGKDLSENCAEIDAAVEELRGRLVAFRAECPGSKIVGMGIGQGGLVWRNLLLGASAERDAWKNENCTFASTPALNHRLVPLAAVALLDDPSHTKEAHEALQNRTLAAPPQGYPYKEVLRSWGEDGHVCGGKVGEGVKGSWEREGMGGKLVEGVGGGVLARLALFGVGGGGGGVREVLVGEWGRWLGNGVVAPVVAGGGKWDKGPGN</sequence>
<feature type="chain" id="PRO_5018101346" description="Phospholipase/carboxylesterase/thioesterase domain-containing protein" evidence="1">
    <location>
        <begin position="19"/>
        <end position="518"/>
    </location>
</feature>
<evidence type="ECO:0000313" key="3">
    <source>
        <dbReference type="Proteomes" id="UP000275078"/>
    </source>
</evidence>
<keyword evidence="1" id="KW-0732">Signal</keyword>
<reference evidence="2 3" key="1">
    <citation type="journal article" date="2018" name="Nat. Ecol. Evol.">
        <title>Pezizomycetes genomes reveal the molecular basis of ectomycorrhizal truffle lifestyle.</title>
        <authorList>
            <person name="Murat C."/>
            <person name="Payen T."/>
            <person name="Noel B."/>
            <person name="Kuo A."/>
            <person name="Morin E."/>
            <person name="Chen J."/>
            <person name="Kohler A."/>
            <person name="Krizsan K."/>
            <person name="Balestrini R."/>
            <person name="Da Silva C."/>
            <person name="Montanini B."/>
            <person name="Hainaut M."/>
            <person name="Levati E."/>
            <person name="Barry K.W."/>
            <person name="Belfiori B."/>
            <person name="Cichocki N."/>
            <person name="Clum A."/>
            <person name="Dockter R.B."/>
            <person name="Fauchery L."/>
            <person name="Guy J."/>
            <person name="Iotti M."/>
            <person name="Le Tacon F."/>
            <person name="Lindquist E.A."/>
            <person name="Lipzen A."/>
            <person name="Malagnac F."/>
            <person name="Mello A."/>
            <person name="Molinier V."/>
            <person name="Miyauchi S."/>
            <person name="Poulain J."/>
            <person name="Riccioni C."/>
            <person name="Rubini A."/>
            <person name="Sitrit Y."/>
            <person name="Splivallo R."/>
            <person name="Traeger S."/>
            <person name="Wang M."/>
            <person name="Zifcakova L."/>
            <person name="Wipf D."/>
            <person name="Zambonelli A."/>
            <person name="Paolocci F."/>
            <person name="Nowrousian M."/>
            <person name="Ottonello S."/>
            <person name="Baldrian P."/>
            <person name="Spatafora J.W."/>
            <person name="Henrissat B."/>
            <person name="Nagy L.G."/>
            <person name="Aury J.M."/>
            <person name="Wincker P."/>
            <person name="Grigoriev I.V."/>
            <person name="Bonfante P."/>
            <person name="Martin F.M."/>
        </authorList>
    </citation>
    <scope>NUCLEOTIDE SEQUENCE [LARGE SCALE GENOMIC DNA]</scope>
    <source>
        <strain evidence="2 3">RN42</strain>
    </source>
</reference>
<dbReference type="Proteomes" id="UP000275078">
    <property type="component" value="Unassembled WGS sequence"/>
</dbReference>
<accession>A0A3N4HD66</accession>
<gene>
    <name evidence="2" type="ORF">BJ508DRAFT_335241</name>
</gene>
<feature type="signal peptide" evidence="1">
    <location>
        <begin position="1"/>
        <end position="18"/>
    </location>
</feature>
<dbReference type="EMBL" id="ML119871">
    <property type="protein sequence ID" value="RPA72239.1"/>
    <property type="molecule type" value="Genomic_DNA"/>
</dbReference>
<organism evidence="2 3">
    <name type="scientific">Ascobolus immersus RN42</name>
    <dbReference type="NCBI Taxonomy" id="1160509"/>
    <lineage>
        <taxon>Eukaryota</taxon>
        <taxon>Fungi</taxon>
        <taxon>Dikarya</taxon>
        <taxon>Ascomycota</taxon>
        <taxon>Pezizomycotina</taxon>
        <taxon>Pezizomycetes</taxon>
        <taxon>Pezizales</taxon>
        <taxon>Ascobolaceae</taxon>
        <taxon>Ascobolus</taxon>
    </lineage>
</organism>
<name>A0A3N4HD66_ASCIM</name>
<protein>
    <recommendedName>
        <fullName evidence="4">Phospholipase/carboxylesterase/thioesterase domain-containing protein</fullName>
    </recommendedName>
</protein>
<dbReference type="Gene3D" id="3.40.50.1820">
    <property type="entry name" value="alpha/beta hydrolase"/>
    <property type="match status" value="1"/>
</dbReference>
<dbReference type="AlphaFoldDB" id="A0A3N4HD66"/>
<evidence type="ECO:0008006" key="4">
    <source>
        <dbReference type="Google" id="ProtNLM"/>
    </source>
</evidence>
<proteinExistence type="predicted"/>
<evidence type="ECO:0000313" key="2">
    <source>
        <dbReference type="EMBL" id="RPA72239.1"/>
    </source>
</evidence>
<dbReference type="InterPro" id="IPR029058">
    <property type="entry name" value="AB_hydrolase_fold"/>
</dbReference>